<dbReference type="Proteomes" id="UP000465035">
    <property type="component" value="Chromosome"/>
</dbReference>
<dbReference type="AlphaFoldDB" id="A0A6P1E1N0"/>
<evidence type="ECO:0000313" key="2">
    <source>
        <dbReference type="Proteomes" id="UP000465035"/>
    </source>
</evidence>
<dbReference type="EMBL" id="CP047121">
    <property type="protein sequence ID" value="QHB51206.1"/>
    <property type="molecule type" value="Genomic_DNA"/>
</dbReference>
<name>A0A6P1E1N0_LENHI</name>
<dbReference type="RefSeq" id="WP_003552105.1">
    <property type="nucleotide sequence ID" value="NZ_CABKOL010000106.1"/>
</dbReference>
<proteinExistence type="predicted"/>
<organism evidence="1 2">
    <name type="scientific">Lentilactobacillus hilgardii</name>
    <name type="common">Lactobacillus hilgardii</name>
    <dbReference type="NCBI Taxonomy" id="1588"/>
    <lineage>
        <taxon>Bacteria</taxon>
        <taxon>Bacillati</taxon>
        <taxon>Bacillota</taxon>
        <taxon>Bacilli</taxon>
        <taxon>Lactobacillales</taxon>
        <taxon>Lactobacillaceae</taxon>
        <taxon>Lentilactobacillus</taxon>
    </lineage>
</organism>
<sequence length="121" mass="13885">MNKTFVSITMLIATFGLIVLVPVTSQAMSIYSPANPYWNESHWVTLNKTIKVFKIRNIDPQVNSYKVATYTVKKGDHFKLFHSAINVAWGLDSGRFNTGHQYTFEVDQGENNHSWFEFGIH</sequence>
<accession>A0A6P1E1N0</accession>
<dbReference type="GeneID" id="69057265"/>
<evidence type="ECO:0000313" key="1">
    <source>
        <dbReference type="EMBL" id="QHB51206.1"/>
    </source>
</evidence>
<gene>
    <name evidence="1" type="ORF">GQR93_02685</name>
</gene>
<reference evidence="1 2" key="1">
    <citation type="submission" date="2019-12" db="EMBL/GenBank/DDBJ databases">
        <title>Lactobacillus hilgardii FLUB.</title>
        <authorList>
            <person name="Gustaw K."/>
        </authorList>
    </citation>
    <scope>NUCLEOTIDE SEQUENCE [LARGE SCALE GENOMIC DNA]</scope>
    <source>
        <strain evidence="1 2">FLUB</strain>
    </source>
</reference>
<protein>
    <submittedName>
        <fullName evidence="1">Uncharacterized protein</fullName>
    </submittedName>
</protein>